<dbReference type="Pfam" id="PF13426">
    <property type="entry name" value="PAS_9"/>
    <property type="match status" value="1"/>
</dbReference>
<evidence type="ECO:0000256" key="4">
    <source>
        <dbReference type="SAM" id="MobiDB-lite"/>
    </source>
</evidence>
<evidence type="ECO:0000259" key="6">
    <source>
        <dbReference type="PROSITE" id="PS50112"/>
    </source>
</evidence>
<dbReference type="PROSITE" id="PS50112">
    <property type="entry name" value="PAS"/>
    <property type="match status" value="1"/>
</dbReference>
<evidence type="ECO:0000256" key="1">
    <source>
        <dbReference type="ARBA" id="ARBA00022630"/>
    </source>
</evidence>
<dbReference type="NCBIfam" id="TIGR00229">
    <property type="entry name" value="sensory_box"/>
    <property type="match status" value="1"/>
</dbReference>
<dbReference type="InterPro" id="IPR011495">
    <property type="entry name" value="Sig_transdc_His_kin_sub2_dim/P"/>
</dbReference>
<dbReference type="AlphaFoldDB" id="A0A512ITY9"/>
<feature type="region of interest" description="Disordered" evidence="4">
    <location>
        <begin position="1"/>
        <end position="24"/>
    </location>
</feature>
<dbReference type="InterPro" id="IPR000700">
    <property type="entry name" value="PAS-assoc_C"/>
</dbReference>
<dbReference type="InterPro" id="IPR036890">
    <property type="entry name" value="HATPase_C_sf"/>
</dbReference>
<evidence type="ECO:0000313" key="8">
    <source>
        <dbReference type="EMBL" id="GEP01172.1"/>
    </source>
</evidence>
<dbReference type="InterPro" id="IPR005467">
    <property type="entry name" value="His_kinase_dom"/>
</dbReference>
<dbReference type="GO" id="GO:0016301">
    <property type="term" value="F:kinase activity"/>
    <property type="evidence" value="ECO:0007669"/>
    <property type="project" value="UniProtKB-KW"/>
</dbReference>
<keyword evidence="9" id="KW-1185">Reference proteome</keyword>
<sequence length="398" mass="44515">MLQGRSRRGVCKPDDTGWKKRDGMEQDEAWRLTDQLHASTGKGDPFAAAVRGTRMAMIITDPRQADNPIVYVNNAFLAMSGYGRDEIMGRNCRFLQGPDTDRAAVRQIREAVAECRDIAIDLLNYRKDGTSFWNALYLSPVANEAGEVLYFFASQLDVTDRVDAHLKTQQEKEHFEREVARRTHDLREALAAKTMLVHEVDHRVKNNLQMISSLLVLQTRTITDPAARASMDAMLKRVEALGTVHRRLYQSNNVERFDVTEFARDLATDLVRGSGRDDIRLHFDFEAVEVPVAKAPPIALMMNELVTNALKHAFPDGRAGRLSILVAPAEKYFTIKITDDGVGMPVPVEISGKRSFGKRLIETLARQLNASISWQSANPGTAVHVSLPRETAVSSESQ</sequence>
<dbReference type="SMART" id="SM00387">
    <property type="entry name" value="HATPase_c"/>
    <property type="match status" value="1"/>
</dbReference>
<dbReference type="PROSITE" id="PS50113">
    <property type="entry name" value="PAC"/>
    <property type="match status" value="1"/>
</dbReference>
<feature type="domain" description="PAS" evidence="6">
    <location>
        <begin position="64"/>
        <end position="115"/>
    </location>
</feature>
<dbReference type="Gene3D" id="3.30.565.10">
    <property type="entry name" value="Histidine kinase-like ATPase, C-terminal domain"/>
    <property type="match status" value="1"/>
</dbReference>
<protein>
    <submittedName>
        <fullName evidence="8">Signal transduction histidine kinase</fullName>
    </submittedName>
</protein>
<evidence type="ECO:0000256" key="2">
    <source>
        <dbReference type="ARBA" id="ARBA00022643"/>
    </source>
</evidence>
<dbReference type="EMBL" id="BJZT01000039">
    <property type="protein sequence ID" value="GEP01172.1"/>
    <property type="molecule type" value="Genomic_DNA"/>
</dbReference>
<dbReference type="SUPFAM" id="SSF55785">
    <property type="entry name" value="PYP-like sensor domain (PAS domain)"/>
    <property type="match status" value="1"/>
</dbReference>
<feature type="domain" description="PAC" evidence="7">
    <location>
        <begin position="116"/>
        <end position="170"/>
    </location>
</feature>
<accession>A0A512ITY9</accession>
<dbReference type="CDD" id="cd00130">
    <property type="entry name" value="PAS"/>
    <property type="match status" value="1"/>
</dbReference>
<keyword evidence="8" id="KW-0418">Kinase</keyword>
<dbReference type="Pfam" id="PF07568">
    <property type="entry name" value="HisKA_2"/>
    <property type="match status" value="1"/>
</dbReference>
<keyword evidence="1" id="KW-0285">Flavoprotein</keyword>
<dbReference type="InterPro" id="IPR003594">
    <property type="entry name" value="HATPase_dom"/>
</dbReference>
<dbReference type="PROSITE" id="PS50109">
    <property type="entry name" value="HIS_KIN"/>
    <property type="match status" value="1"/>
</dbReference>
<evidence type="ECO:0000256" key="3">
    <source>
        <dbReference type="ARBA" id="ARBA00022991"/>
    </source>
</evidence>
<dbReference type="Proteomes" id="UP000321258">
    <property type="component" value="Unassembled WGS sequence"/>
</dbReference>
<feature type="compositionally biased region" description="Basic and acidic residues" evidence="4">
    <location>
        <begin position="11"/>
        <end position="24"/>
    </location>
</feature>
<keyword evidence="3" id="KW-0157">Chromophore</keyword>
<feature type="compositionally biased region" description="Basic residues" evidence="4">
    <location>
        <begin position="1"/>
        <end position="10"/>
    </location>
</feature>
<organism evidence="8 9">
    <name type="scientific">Methylobacterium haplocladii</name>
    <dbReference type="NCBI Taxonomy" id="1176176"/>
    <lineage>
        <taxon>Bacteria</taxon>
        <taxon>Pseudomonadati</taxon>
        <taxon>Pseudomonadota</taxon>
        <taxon>Alphaproteobacteria</taxon>
        <taxon>Hyphomicrobiales</taxon>
        <taxon>Methylobacteriaceae</taxon>
        <taxon>Methylobacterium</taxon>
    </lineage>
</organism>
<evidence type="ECO:0000259" key="5">
    <source>
        <dbReference type="PROSITE" id="PS50109"/>
    </source>
</evidence>
<evidence type="ECO:0000313" key="9">
    <source>
        <dbReference type="Proteomes" id="UP000321258"/>
    </source>
</evidence>
<name>A0A512ITY9_9HYPH</name>
<keyword evidence="2" id="KW-0288">FMN</keyword>
<reference evidence="8 9" key="1">
    <citation type="submission" date="2019-07" db="EMBL/GenBank/DDBJ databases">
        <title>Whole genome shotgun sequence of Methylobacterium haplocladii NBRC 107714.</title>
        <authorList>
            <person name="Hosoyama A."/>
            <person name="Uohara A."/>
            <person name="Ohji S."/>
            <person name="Ichikawa N."/>
        </authorList>
    </citation>
    <scope>NUCLEOTIDE SEQUENCE [LARGE SCALE GENOMIC DNA]</scope>
    <source>
        <strain evidence="8 9">NBRC 107714</strain>
    </source>
</reference>
<dbReference type="PANTHER" id="PTHR47429">
    <property type="entry name" value="PROTEIN TWIN LOV 1"/>
    <property type="match status" value="1"/>
</dbReference>
<dbReference type="PANTHER" id="PTHR47429:SF2">
    <property type="entry name" value="PROTEIN TWIN LOV 1"/>
    <property type="match status" value="1"/>
</dbReference>
<dbReference type="Pfam" id="PF02518">
    <property type="entry name" value="HATPase_c"/>
    <property type="match status" value="1"/>
</dbReference>
<evidence type="ECO:0000259" key="7">
    <source>
        <dbReference type="PROSITE" id="PS50113"/>
    </source>
</evidence>
<comment type="caution">
    <text evidence="8">The sequence shown here is derived from an EMBL/GenBank/DDBJ whole genome shotgun (WGS) entry which is preliminary data.</text>
</comment>
<dbReference type="SUPFAM" id="SSF55874">
    <property type="entry name" value="ATPase domain of HSP90 chaperone/DNA topoisomerase II/histidine kinase"/>
    <property type="match status" value="1"/>
</dbReference>
<proteinExistence type="predicted"/>
<dbReference type="InterPro" id="IPR035965">
    <property type="entry name" value="PAS-like_dom_sf"/>
</dbReference>
<feature type="domain" description="Histidine kinase" evidence="5">
    <location>
        <begin position="199"/>
        <end position="391"/>
    </location>
</feature>
<keyword evidence="8" id="KW-0808">Transferase</keyword>
<dbReference type="SMART" id="SM00086">
    <property type="entry name" value="PAC"/>
    <property type="match status" value="1"/>
</dbReference>
<dbReference type="SMART" id="SM00091">
    <property type="entry name" value="PAS"/>
    <property type="match status" value="1"/>
</dbReference>
<gene>
    <name evidence="8" type="ORF">MHA02_35590</name>
</gene>
<dbReference type="Gene3D" id="3.30.450.20">
    <property type="entry name" value="PAS domain"/>
    <property type="match status" value="1"/>
</dbReference>
<dbReference type="InterPro" id="IPR001610">
    <property type="entry name" value="PAC"/>
</dbReference>
<dbReference type="InterPro" id="IPR000014">
    <property type="entry name" value="PAS"/>
</dbReference>